<evidence type="ECO:0000313" key="9">
    <source>
        <dbReference type="EMBL" id="NIA55035.1"/>
    </source>
</evidence>
<comment type="subcellular location">
    <subcellularLocation>
        <location evidence="7">Cell outer membrane</location>
    </subcellularLocation>
    <subcellularLocation>
        <location evidence="7">Bacterial flagellum basal body</location>
    </subcellularLocation>
</comment>
<comment type="caution">
    <text evidence="9">The sequence shown here is derived from an EMBL/GenBank/DDBJ whole genome shotgun (WGS) entry which is preliminary data.</text>
</comment>
<keyword evidence="9" id="KW-0282">Flagellum</keyword>
<evidence type="ECO:0000256" key="7">
    <source>
        <dbReference type="HAMAP-Rule" id="MF_00415"/>
    </source>
</evidence>
<dbReference type="HAMAP" id="MF_00415">
    <property type="entry name" value="FlgH"/>
    <property type="match status" value="1"/>
</dbReference>
<evidence type="ECO:0000256" key="2">
    <source>
        <dbReference type="ARBA" id="ARBA00006929"/>
    </source>
</evidence>
<protein>
    <recommendedName>
        <fullName evidence="7">Flagellar L-ring protein</fullName>
    </recommendedName>
    <alternativeName>
        <fullName evidence="7">Basal body L-ring protein</fullName>
    </alternativeName>
</protein>
<evidence type="ECO:0000313" key="10">
    <source>
        <dbReference type="Proteomes" id="UP000716322"/>
    </source>
</evidence>
<gene>
    <name evidence="7" type="primary">flgH</name>
    <name evidence="9" type="ORF">HAV22_15470</name>
</gene>
<accession>A0ABX0PDE2</accession>
<keyword evidence="5 7" id="KW-0975">Bacterial flagellum</keyword>
<keyword evidence="6 7" id="KW-0998">Cell outer membrane</keyword>
<feature type="chain" id="PRO_5046442767" description="Flagellar L-ring protein" evidence="8">
    <location>
        <begin position="22"/>
        <end position="190"/>
    </location>
</feature>
<keyword evidence="9" id="KW-0969">Cilium</keyword>
<name>A0ABX0PDE2_9BURK</name>
<comment type="similarity">
    <text evidence="2 7">Belongs to the FlgH family.</text>
</comment>
<dbReference type="Pfam" id="PF02107">
    <property type="entry name" value="FlgH"/>
    <property type="match status" value="1"/>
</dbReference>
<evidence type="ECO:0000256" key="5">
    <source>
        <dbReference type="ARBA" id="ARBA00023143"/>
    </source>
</evidence>
<dbReference type="RefSeq" id="WP_166860064.1">
    <property type="nucleotide sequence ID" value="NZ_JAAQOM010000009.1"/>
</dbReference>
<dbReference type="PRINTS" id="PR01008">
    <property type="entry name" value="FLGLRINGFLGH"/>
</dbReference>
<evidence type="ECO:0000256" key="8">
    <source>
        <dbReference type="SAM" id="SignalP"/>
    </source>
</evidence>
<dbReference type="PANTHER" id="PTHR34933">
    <property type="entry name" value="FLAGELLAR L-RING PROTEIN"/>
    <property type="match status" value="1"/>
</dbReference>
<reference evidence="9 10" key="1">
    <citation type="submission" date="2020-03" db="EMBL/GenBank/DDBJ databases">
        <title>Genome sequence of strain Massilia sp. TW-1.</title>
        <authorList>
            <person name="Chaudhary D.K."/>
        </authorList>
    </citation>
    <scope>NUCLEOTIDE SEQUENCE [LARGE SCALE GENOMIC DNA]</scope>
    <source>
        <strain evidence="9 10">TW-1</strain>
    </source>
</reference>
<dbReference type="EMBL" id="JAAQOM010000009">
    <property type="protein sequence ID" value="NIA55035.1"/>
    <property type="molecule type" value="Genomic_DNA"/>
</dbReference>
<comment type="subunit">
    <text evidence="7">The basal body constitutes a major portion of the flagellar organelle and consists of four rings (L,P,S, and M) mounted on a central rod.</text>
</comment>
<keyword evidence="9" id="KW-0966">Cell projection</keyword>
<proteinExistence type="inferred from homology"/>
<dbReference type="Proteomes" id="UP000716322">
    <property type="component" value="Unassembled WGS sequence"/>
</dbReference>
<dbReference type="PANTHER" id="PTHR34933:SF1">
    <property type="entry name" value="FLAGELLAR L-RING PROTEIN"/>
    <property type="match status" value="1"/>
</dbReference>
<organism evidence="9 10">
    <name type="scientific">Telluria antibiotica</name>
    <dbReference type="NCBI Taxonomy" id="2717319"/>
    <lineage>
        <taxon>Bacteria</taxon>
        <taxon>Pseudomonadati</taxon>
        <taxon>Pseudomonadota</taxon>
        <taxon>Betaproteobacteria</taxon>
        <taxon>Burkholderiales</taxon>
        <taxon>Oxalobacteraceae</taxon>
        <taxon>Telluria group</taxon>
        <taxon>Telluria</taxon>
    </lineage>
</organism>
<keyword evidence="10" id="KW-1185">Reference proteome</keyword>
<keyword evidence="4 7" id="KW-0472">Membrane</keyword>
<evidence type="ECO:0000256" key="3">
    <source>
        <dbReference type="ARBA" id="ARBA00022729"/>
    </source>
</evidence>
<keyword evidence="3 8" id="KW-0732">Signal</keyword>
<sequence length="190" mass="20389">MHRHLMCGLALLLAVIQGAGAESLYKPSTFQAMTSDLRPRRIGDLITVMVYENASASSTADTSAARDASVGIGATAPHTTFNAGLHTTDALDGRGRTQREGKVLAQITVGIVAIAPNGDLSVRGEQTLEINNEAQRISVEGRIRPQDVSDTNVVLSSRLADARIRYAGKGDLSDKQAPAWWQKFLTWFGV</sequence>
<comment type="function">
    <text evidence="1 7">Assembles around the rod to form the L-ring and probably protects the motor/basal body from shearing forces during rotation.</text>
</comment>
<evidence type="ECO:0000256" key="6">
    <source>
        <dbReference type="ARBA" id="ARBA00023237"/>
    </source>
</evidence>
<evidence type="ECO:0000256" key="4">
    <source>
        <dbReference type="ARBA" id="ARBA00023136"/>
    </source>
</evidence>
<feature type="signal peptide" evidence="8">
    <location>
        <begin position="1"/>
        <end position="21"/>
    </location>
</feature>
<evidence type="ECO:0000256" key="1">
    <source>
        <dbReference type="ARBA" id="ARBA00002591"/>
    </source>
</evidence>
<dbReference type="InterPro" id="IPR000527">
    <property type="entry name" value="Flag_Lring"/>
</dbReference>